<name>D0R280_LACJF</name>
<dbReference type="EMBL" id="FN298497">
    <property type="protein sequence ID" value="CAX66109.1"/>
    <property type="molecule type" value="Genomic_DNA"/>
</dbReference>
<evidence type="ECO:0000313" key="1">
    <source>
        <dbReference type="EMBL" id="CAX66109.1"/>
    </source>
</evidence>
<protein>
    <submittedName>
        <fullName evidence="1">Uncharacterized protein</fullName>
    </submittedName>
</protein>
<dbReference type="AlphaFoldDB" id="D0R280"/>
<dbReference type="HOGENOM" id="CLU_218731_0_0_9"/>
<proteinExistence type="predicted"/>
<reference evidence="1 2" key="1">
    <citation type="journal article" date="2009" name="J. Bacteriol.">
        <title>Complete genome sequence of Lactobacillus johnsonii FI9785, a competitive exclusion agent against pathogens in poultry.</title>
        <authorList>
            <person name="Wegmann U."/>
            <person name="Overweg K."/>
            <person name="Horn N."/>
            <person name="Goesmann A."/>
            <person name="Narbad A."/>
            <person name="Gasson M.J."/>
            <person name="Shearman C."/>
        </authorList>
    </citation>
    <scope>NUCLEOTIDE SEQUENCE [LARGE SCALE GENOMIC DNA]</scope>
    <source>
        <strain evidence="1 2">FI9785</strain>
    </source>
</reference>
<dbReference type="Proteomes" id="UP000002627">
    <property type="component" value="Chromosome"/>
</dbReference>
<gene>
    <name evidence="1" type="ordered locus">FI9785_222</name>
</gene>
<keyword evidence="2" id="KW-1185">Reference proteome</keyword>
<evidence type="ECO:0000313" key="2">
    <source>
        <dbReference type="Proteomes" id="UP000002627"/>
    </source>
</evidence>
<accession>D0R280</accession>
<dbReference type="KEGG" id="ljf:FI9785_222"/>
<sequence length="29" mass="3232">MKVGNAMSELQKDDGIKTARLISYSYIQA</sequence>
<organism evidence="1 2">
    <name type="scientific">Lactobacillus johnsonii (strain FI9785)</name>
    <dbReference type="NCBI Taxonomy" id="633699"/>
    <lineage>
        <taxon>Bacteria</taxon>
        <taxon>Bacillati</taxon>
        <taxon>Bacillota</taxon>
        <taxon>Bacilli</taxon>
        <taxon>Lactobacillales</taxon>
        <taxon>Lactobacillaceae</taxon>
        <taxon>Lactobacillus</taxon>
    </lineage>
</organism>